<keyword evidence="9" id="KW-0812">Transmembrane</keyword>
<dbReference type="CDD" id="cd00082">
    <property type="entry name" value="HisKA"/>
    <property type="match status" value="1"/>
</dbReference>
<evidence type="ECO:0000313" key="12">
    <source>
        <dbReference type="Proteomes" id="UP000199659"/>
    </source>
</evidence>
<dbReference type="EC" id="2.7.13.3" evidence="3"/>
<keyword evidence="6 11" id="KW-0418">Kinase</keyword>
<dbReference type="SUPFAM" id="SSF55874">
    <property type="entry name" value="ATPase domain of HSP90 chaperone/DNA topoisomerase II/histidine kinase"/>
    <property type="match status" value="1"/>
</dbReference>
<protein>
    <recommendedName>
        <fullName evidence="3">histidine kinase</fullName>
        <ecNumber evidence="3">2.7.13.3</ecNumber>
    </recommendedName>
</protein>
<dbReference type="CDD" id="cd00075">
    <property type="entry name" value="HATPase"/>
    <property type="match status" value="1"/>
</dbReference>
<dbReference type="AlphaFoldDB" id="A0A1I6HNM9"/>
<dbReference type="RefSeq" id="WP_092558760.1">
    <property type="nucleotide sequence ID" value="NZ_FOYZ01000001.1"/>
</dbReference>
<evidence type="ECO:0000313" key="11">
    <source>
        <dbReference type="EMBL" id="SFR56059.1"/>
    </source>
</evidence>
<dbReference type="InterPro" id="IPR036097">
    <property type="entry name" value="HisK_dim/P_sf"/>
</dbReference>
<keyword evidence="4" id="KW-0597">Phosphoprotein</keyword>
<dbReference type="PANTHER" id="PTHR43711">
    <property type="entry name" value="TWO-COMPONENT HISTIDINE KINASE"/>
    <property type="match status" value="1"/>
</dbReference>
<feature type="domain" description="Histidine kinase" evidence="10">
    <location>
        <begin position="135"/>
        <end position="351"/>
    </location>
</feature>
<dbReference type="SUPFAM" id="SSF47384">
    <property type="entry name" value="Homodimeric domain of signal transducing histidine kinase"/>
    <property type="match status" value="1"/>
</dbReference>
<keyword evidence="7" id="KW-0902">Two-component regulatory system</keyword>
<accession>A0A1I6HNM9</accession>
<dbReference type="InterPro" id="IPR005467">
    <property type="entry name" value="His_kinase_dom"/>
</dbReference>
<sequence length="355" mass="40810">MLQRNRKKYKLLLLYLCCILTAYLGCYALFYLFFKLPQSLPEIFCYLLSSISGLIVGSSFFLFLLNRFIIRKQHHEKYQIIHDALEQISSGNFNIIIDESDYSNHKTIRELVNKINSMAKDLRSMETMRLDFVSNVSHEIQSPLTSIKGFTVLLKNSDLPLDERNSYLTIIETETKRLSKLADNLLRLSALDSESQKLKFSCYSLDRQIRNCVLILAPQWEKKHITFDLDCPPVMIYGDEELLDQVWINLLSNSIKFSPEKNGNISVSIEVCSNTISVHIKDNGIGIHPDNLKYIFERFYMEDKSRKRDLGGNGLGLSISQKIISIHQGTIQVQSKPTIETTFTVTLPLKNPSTH</sequence>
<dbReference type="InterPro" id="IPR003661">
    <property type="entry name" value="HisK_dim/P_dom"/>
</dbReference>
<evidence type="ECO:0000256" key="5">
    <source>
        <dbReference type="ARBA" id="ARBA00022679"/>
    </source>
</evidence>
<dbReference type="PANTHER" id="PTHR43711:SF1">
    <property type="entry name" value="HISTIDINE KINASE 1"/>
    <property type="match status" value="1"/>
</dbReference>
<keyword evidence="8 9" id="KW-0472">Membrane</keyword>
<organism evidence="11 12">
    <name type="scientific">Anaeromicropila populeti</name>
    <dbReference type="NCBI Taxonomy" id="37658"/>
    <lineage>
        <taxon>Bacteria</taxon>
        <taxon>Bacillati</taxon>
        <taxon>Bacillota</taxon>
        <taxon>Clostridia</taxon>
        <taxon>Lachnospirales</taxon>
        <taxon>Lachnospiraceae</taxon>
        <taxon>Anaeromicropila</taxon>
    </lineage>
</organism>
<keyword evidence="9" id="KW-1133">Transmembrane helix</keyword>
<dbReference type="Gene3D" id="1.10.287.130">
    <property type="match status" value="1"/>
</dbReference>
<feature type="transmembrane region" description="Helical" evidence="9">
    <location>
        <begin position="46"/>
        <end position="65"/>
    </location>
</feature>
<evidence type="ECO:0000256" key="8">
    <source>
        <dbReference type="ARBA" id="ARBA00023136"/>
    </source>
</evidence>
<dbReference type="InterPro" id="IPR003594">
    <property type="entry name" value="HATPase_dom"/>
</dbReference>
<dbReference type="OrthoDB" id="9813151at2"/>
<evidence type="ECO:0000256" key="6">
    <source>
        <dbReference type="ARBA" id="ARBA00022777"/>
    </source>
</evidence>
<keyword evidence="5" id="KW-0808">Transferase</keyword>
<evidence type="ECO:0000256" key="3">
    <source>
        <dbReference type="ARBA" id="ARBA00012438"/>
    </source>
</evidence>
<dbReference type="PRINTS" id="PR00344">
    <property type="entry name" value="BCTRLSENSOR"/>
</dbReference>
<dbReference type="STRING" id="37658.SAMN05661086_00128"/>
<dbReference type="InterPro" id="IPR004358">
    <property type="entry name" value="Sig_transdc_His_kin-like_C"/>
</dbReference>
<evidence type="ECO:0000256" key="4">
    <source>
        <dbReference type="ARBA" id="ARBA00022553"/>
    </source>
</evidence>
<comment type="subcellular location">
    <subcellularLocation>
        <location evidence="2">Membrane</location>
    </subcellularLocation>
</comment>
<dbReference type="InterPro" id="IPR036890">
    <property type="entry name" value="HATPase_C_sf"/>
</dbReference>
<evidence type="ECO:0000256" key="2">
    <source>
        <dbReference type="ARBA" id="ARBA00004370"/>
    </source>
</evidence>
<dbReference type="InterPro" id="IPR050736">
    <property type="entry name" value="Sensor_HK_Regulatory"/>
</dbReference>
<name>A0A1I6HNM9_9FIRM</name>
<dbReference type="Pfam" id="PF00512">
    <property type="entry name" value="HisKA"/>
    <property type="match status" value="1"/>
</dbReference>
<dbReference type="SMART" id="SM00388">
    <property type="entry name" value="HisKA"/>
    <property type="match status" value="1"/>
</dbReference>
<feature type="transmembrane region" description="Helical" evidence="9">
    <location>
        <begin position="12"/>
        <end position="34"/>
    </location>
</feature>
<dbReference type="SMART" id="SM00387">
    <property type="entry name" value="HATPase_c"/>
    <property type="match status" value="1"/>
</dbReference>
<gene>
    <name evidence="11" type="ORF">SAMN05661086_00128</name>
</gene>
<dbReference type="Pfam" id="PF02518">
    <property type="entry name" value="HATPase_c"/>
    <property type="match status" value="1"/>
</dbReference>
<dbReference type="EMBL" id="FOYZ01000001">
    <property type="protein sequence ID" value="SFR56059.1"/>
    <property type="molecule type" value="Genomic_DNA"/>
</dbReference>
<keyword evidence="12" id="KW-1185">Reference proteome</keyword>
<dbReference type="FunFam" id="1.10.287.130:FF:000001">
    <property type="entry name" value="Two-component sensor histidine kinase"/>
    <property type="match status" value="1"/>
</dbReference>
<comment type="catalytic activity">
    <reaction evidence="1">
        <text>ATP + protein L-histidine = ADP + protein N-phospho-L-histidine.</text>
        <dbReference type="EC" id="2.7.13.3"/>
    </reaction>
</comment>
<evidence type="ECO:0000256" key="9">
    <source>
        <dbReference type="SAM" id="Phobius"/>
    </source>
</evidence>
<evidence type="ECO:0000256" key="7">
    <source>
        <dbReference type="ARBA" id="ARBA00023012"/>
    </source>
</evidence>
<reference evidence="11 12" key="1">
    <citation type="submission" date="2016-10" db="EMBL/GenBank/DDBJ databases">
        <authorList>
            <person name="de Groot N.N."/>
        </authorList>
    </citation>
    <scope>NUCLEOTIDE SEQUENCE [LARGE SCALE GENOMIC DNA]</scope>
    <source>
        <strain evidence="11 12">743A</strain>
    </source>
</reference>
<dbReference type="GO" id="GO:0000155">
    <property type="term" value="F:phosphorelay sensor kinase activity"/>
    <property type="evidence" value="ECO:0007669"/>
    <property type="project" value="InterPro"/>
</dbReference>
<proteinExistence type="predicted"/>
<dbReference type="Gene3D" id="3.30.565.10">
    <property type="entry name" value="Histidine kinase-like ATPase, C-terminal domain"/>
    <property type="match status" value="1"/>
</dbReference>
<dbReference type="FunFam" id="3.30.565.10:FF:000006">
    <property type="entry name" value="Sensor histidine kinase WalK"/>
    <property type="match status" value="1"/>
</dbReference>
<dbReference type="GO" id="GO:0016020">
    <property type="term" value="C:membrane"/>
    <property type="evidence" value="ECO:0007669"/>
    <property type="project" value="UniProtKB-SubCell"/>
</dbReference>
<evidence type="ECO:0000259" key="10">
    <source>
        <dbReference type="PROSITE" id="PS50109"/>
    </source>
</evidence>
<dbReference type="Proteomes" id="UP000199659">
    <property type="component" value="Unassembled WGS sequence"/>
</dbReference>
<evidence type="ECO:0000256" key="1">
    <source>
        <dbReference type="ARBA" id="ARBA00000085"/>
    </source>
</evidence>
<dbReference type="PROSITE" id="PS50109">
    <property type="entry name" value="HIS_KIN"/>
    <property type="match status" value="1"/>
</dbReference>